<feature type="compositionally biased region" description="Gly residues" evidence="1">
    <location>
        <begin position="450"/>
        <end position="464"/>
    </location>
</feature>
<feature type="compositionally biased region" description="Low complexity" evidence="1">
    <location>
        <begin position="403"/>
        <end position="418"/>
    </location>
</feature>
<name>A0A182MYL9_9DIPT</name>
<dbReference type="STRING" id="7168.A0A182MYL9"/>
<evidence type="ECO:0000256" key="1">
    <source>
        <dbReference type="SAM" id="MobiDB-lite"/>
    </source>
</evidence>
<evidence type="ECO:0000313" key="3">
    <source>
        <dbReference type="EnsemblMetazoa" id="ADIR000474-PA"/>
    </source>
</evidence>
<sequence>MRSQKMKKFTIMLVLFWCSSIYVSTEIERKAAAASSTRHNRVLRTALVDLFGESDRRPINAPEEEADDDGRNLAQKREEKKALKELYYLAKVLQAYRLPHAYGSAVFRSVVDRVTDNVLLEQLERTLRKEKGFEVISRIGTNGTAPDRFQLQLANDFRLLAPVLVRSLRRLQGFKNVPESLRASDTNSFLYELQWDVQNEWLALRDTLKSLEHHRFGVVEPAVPVVFEEPHEVTPEELNVDVISEDGDAGWLKKPVAGSSYQWADGKESVTGTEALENLSWEIEERRTPVLQPEPQPPVVIIQQSTTKISETPAPVPLPSKVVGGPCGYHGSYTFYKGVKIAFGAKGAPESGSSTASSVASLSVSAANGGDTAGASPHSTANTTSTDNNGNGHDRRRPSVDIPSEGGTDSPPDSSSTTAQPRATAGDEADAPGEEQAERMKDRHTAHENGGTGPGANGGGGSVGGSVASSNGTSTRGGINNNLCRLTSLDREQHYRPLVLALGDCIPVRPWSDSPIACLAELRMVWRDRNEQCLLIALRLYFLPENTPLGRNCHGEVLETCMPKRTEVILQNDIQTRDGKATKMKSIPEMFKWRRNPDGLVSFTIPF</sequence>
<accession>A0A182MYL9</accession>
<proteinExistence type="predicted"/>
<feature type="chain" id="PRO_5008129026" evidence="2">
    <location>
        <begin position="26"/>
        <end position="607"/>
    </location>
</feature>
<keyword evidence="2" id="KW-0732">Signal</keyword>
<feature type="compositionally biased region" description="Polar residues" evidence="1">
    <location>
        <begin position="377"/>
        <end position="391"/>
    </location>
</feature>
<evidence type="ECO:0000256" key="2">
    <source>
        <dbReference type="SAM" id="SignalP"/>
    </source>
</evidence>
<feature type="compositionally biased region" description="Basic and acidic residues" evidence="1">
    <location>
        <begin position="436"/>
        <end position="447"/>
    </location>
</feature>
<feature type="region of interest" description="Disordered" evidence="1">
    <location>
        <begin position="367"/>
        <end position="481"/>
    </location>
</feature>
<organism evidence="3 4">
    <name type="scientific">Anopheles dirus</name>
    <dbReference type="NCBI Taxonomy" id="7168"/>
    <lineage>
        <taxon>Eukaryota</taxon>
        <taxon>Metazoa</taxon>
        <taxon>Ecdysozoa</taxon>
        <taxon>Arthropoda</taxon>
        <taxon>Hexapoda</taxon>
        <taxon>Insecta</taxon>
        <taxon>Pterygota</taxon>
        <taxon>Neoptera</taxon>
        <taxon>Endopterygota</taxon>
        <taxon>Diptera</taxon>
        <taxon>Nematocera</taxon>
        <taxon>Culicoidea</taxon>
        <taxon>Culicidae</taxon>
        <taxon>Anophelinae</taxon>
        <taxon>Anopheles</taxon>
    </lineage>
</organism>
<evidence type="ECO:0000313" key="4">
    <source>
        <dbReference type="Proteomes" id="UP000075884"/>
    </source>
</evidence>
<reference evidence="4" key="1">
    <citation type="submission" date="2013-03" db="EMBL/GenBank/DDBJ databases">
        <title>The Genome Sequence of Anopheles dirus WRAIR2.</title>
        <authorList>
            <consortium name="The Broad Institute Genomics Platform"/>
            <person name="Neafsey D.E."/>
            <person name="Walton C."/>
            <person name="Walker B."/>
            <person name="Young S.K."/>
            <person name="Zeng Q."/>
            <person name="Gargeya S."/>
            <person name="Fitzgerald M."/>
            <person name="Haas B."/>
            <person name="Abouelleil A."/>
            <person name="Allen A.W."/>
            <person name="Alvarado L."/>
            <person name="Arachchi H.M."/>
            <person name="Berlin A.M."/>
            <person name="Chapman S.B."/>
            <person name="Gainer-Dewar J."/>
            <person name="Goldberg J."/>
            <person name="Griggs A."/>
            <person name="Gujja S."/>
            <person name="Hansen M."/>
            <person name="Howarth C."/>
            <person name="Imamovic A."/>
            <person name="Ireland A."/>
            <person name="Larimer J."/>
            <person name="McCowan C."/>
            <person name="Murphy C."/>
            <person name="Pearson M."/>
            <person name="Poon T.W."/>
            <person name="Priest M."/>
            <person name="Roberts A."/>
            <person name="Saif S."/>
            <person name="Shea T."/>
            <person name="Sisk P."/>
            <person name="Sykes S."/>
            <person name="Wortman J."/>
            <person name="Nusbaum C."/>
            <person name="Birren B."/>
        </authorList>
    </citation>
    <scope>NUCLEOTIDE SEQUENCE [LARGE SCALE GENOMIC DNA]</scope>
    <source>
        <strain evidence="4">WRAIR2</strain>
    </source>
</reference>
<dbReference type="AlphaFoldDB" id="A0A182MYL9"/>
<protein>
    <submittedName>
        <fullName evidence="3">Uncharacterized protein</fullName>
    </submittedName>
</protein>
<dbReference type="VEuPathDB" id="VectorBase:ADIR000474"/>
<feature type="signal peptide" evidence="2">
    <location>
        <begin position="1"/>
        <end position="25"/>
    </location>
</feature>
<keyword evidence="4" id="KW-1185">Reference proteome</keyword>
<reference evidence="3" key="2">
    <citation type="submission" date="2020-05" db="UniProtKB">
        <authorList>
            <consortium name="EnsemblMetazoa"/>
        </authorList>
    </citation>
    <scope>IDENTIFICATION</scope>
    <source>
        <strain evidence="3">WRAIR2</strain>
    </source>
</reference>
<feature type="compositionally biased region" description="Low complexity" evidence="1">
    <location>
        <begin position="465"/>
        <end position="474"/>
    </location>
</feature>
<dbReference type="EnsemblMetazoa" id="ADIR000474-RA">
    <property type="protein sequence ID" value="ADIR000474-PA"/>
    <property type="gene ID" value="ADIR000474"/>
</dbReference>
<dbReference type="Proteomes" id="UP000075884">
    <property type="component" value="Unassembled WGS sequence"/>
</dbReference>